<dbReference type="Pfam" id="PF08238">
    <property type="entry name" value="Sel1"/>
    <property type="match status" value="4"/>
</dbReference>
<dbReference type="Gene3D" id="1.25.40.10">
    <property type="entry name" value="Tetratricopeptide repeat domain"/>
    <property type="match status" value="2"/>
</dbReference>
<evidence type="ECO:0000313" key="4">
    <source>
        <dbReference type="EMBL" id="CAD0002239.1"/>
    </source>
</evidence>
<dbReference type="InterPro" id="IPR006597">
    <property type="entry name" value="Sel1-like"/>
</dbReference>
<dbReference type="PANTHER" id="PTHR43628:SF1">
    <property type="entry name" value="CHITIN SYNTHASE REGULATORY FACTOR 2-RELATED"/>
    <property type="match status" value="1"/>
</dbReference>
<comment type="caution">
    <text evidence="4">The sequence shown here is derived from an EMBL/GenBank/DDBJ whole genome shotgun (WGS) entry which is preliminary data.</text>
</comment>
<dbReference type="InterPro" id="IPR052945">
    <property type="entry name" value="Mitotic_Regulator"/>
</dbReference>
<feature type="signal peptide" evidence="2">
    <location>
        <begin position="1"/>
        <end position="21"/>
    </location>
</feature>
<proteinExistence type="predicted"/>
<evidence type="ECO:0000259" key="3">
    <source>
        <dbReference type="Pfam" id="PF18962"/>
    </source>
</evidence>
<keyword evidence="5" id="KW-1185">Reference proteome</keyword>
<name>A0A6V6YSH2_9FLAO</name>
<feature type="chain" id="PRO_5028393076" description="Secretion system C-terminal sorting domain-containing protein" evidence="2">
    <location>
        <begin position="22"/>
        <end position="490"/>
    </location>
</feature>
<dbReference type="InterPro" id="IPR026444">
    <property type="entry name" value="Secre_tail"/>
</dbReference>
<dbReference type="Proteomes" id="UP000530060">
    <property type="component" value="Unassembled WGS sequence"/>
</dbReference>
<evidence type="ECO:0000256" key="1">
    <source>
        <dbReference type="ARBA" id="ARBA00022729"/>
    </source>
</evidence>
<dbReference type="PANTHER" id="PTHR43628">
    <property type="entry name" value="ACTIVATOR OF C KINASE PROTEIN 1-RELATED"/>
    <property type="match status" value="1"/>
</dbReference>
<dbReference type="Pfam" id="PF18962">
    <property type="entry name" value="Por_Secre_tail"/>
    <property type="match status" value="1"/>
</dbReference>
<feature type="domain" description="Secretion system C-terminal sorting" evidence="3">
    <location>
        <begin position="410"/>
        <end position="487"/>
    </location>
</feature>
<organism evidence="4 5">
    <name type="scientific">Flavobacterium salmonis</name>
    <dbReference type="NCBI Taxonomy" id="2654844"/>
    <lineage>
        <taxon>Bacteria</taxon>
        <taxon>Pseudomonadati</taxon>
        <taxon>Bacteroidota</taxon>
        <taxon>Flavobacteriia</taxon>
        <taxon>Flavobacteriales</taxon>
        <taxon>Flavobacteriaceae</taxon>
        <taxon>Flavobacterium</taxon>
    </lineage>
</organism>
<dbReference type="SUPFAM" id="SSF81901">
    <property type="entry name" value="HCP-like"/>
    <property type="match status" value="1"/>
</dbReference>
<dbReference type="SMART" id="SM00671">
    <property type="entry name" value="SEL1"/>
    <property type="match status" value="4"/>
</dbReference>
<accession>A0A6V6YSH2</accession>
<dbReference type="EMBL" id="CAIJDP010000060">
    <property type="protein sequence ID" value="CAD0002239.1"/>
    <property type="molecule type" value="Genomic_DNA"/>
</dbReference>
<dbReference type="NCBIfam" id="TIGR04183">
    <property type="entry name" value="Por_Secre_tail"/>
    <property type="match status" value="1"/>
</dbReference>
<evidence type="ECO:0000256" key="2">
    <source>
        <dbReference type="SAM" id="SignalP"/>
    </source>
</evidence>
<protein>
    <recommendedName>
        <fullName evidence="3">Secretion system C-terminal sorting domain-containing protein</fullName>
    </recommendedName>
</protein>
<reference evidence="4 5" key="1">
    <citation type="submission" date="2020-06" db="EMBL/GenBank/DDBJ databases">
        <authorList>
            <person name="Criscuolo A."/>
        </authorList>
    </citation>
    <scope>NUCLEOTIDE SEQUENCE [LARGE SCALE GENOMIC DNA]</scope>
    <source>
        <strain evidence="5">CIP 111411</strain>
    </source>
</reference>
<keyword evidence="1 2" id="KW-0732">Signal</keyword>
<dbReference type="InterPro" id="IPR011990">
    <property type="entry name" value="TPR-like_helical_dom_sf"/>
</dbReference>
<dbReference type="RefSeq" id="WP_180908126.1">
    <property type="nucleotide sequence ID" value="NZ_CAIJDP010000060.1"/>
</dbReference>
<evidence type="ECO:0000313" key="5">
    <source>
        <dbReference type="Proteomes" id="UP000530060"/>
    </source>
</evidence>
<dbReference type="AlphaFoldDB" id="A0A6V6YSH2"/>
<sequence>MKQKLLLLSCFLSGFANYAQNDCTETNKQAQTYLLGTADAKPDYTKAYAIVQNCANQGDASSLAISGIMRLNGLGIEKDENLAFEYLMKAALQGHPSAEYNIGRFYMIGTGCDIDFDKAIYWLTLASDHGDEQAAYSIGYMYLKGLGVPQDYKKAISWFEISSWPMAKHWLGNCYYFGYGVPKDENKAILYYTQSHTGNSEQLLKHIAQNVKENVDTAINNELKEKETPENTGIAKEAIDKLAIETLQQTENRTLKSKYLNGKWKGKLIELDWSGKQIMKVLPLNSEFSAQDNTVNYKWEINKTTSQSIAIWEDNALYFDKLNMVFDWPFSDRPDVNTIDWEVLSAQIEFKVINNKTYLIGNLQTFTNQWNEPGPPMRVILKQTGEGEEDDLTDDELLAISDQKDHFIVLYPNPFVEDVFIAYELDKEAQVSVNVYDLTGNPVPAILEPGALQTAGKHHYTLSGGNLKAGMYIVRVGVGNEMHSRILIKK</sequence>
<gene>
    <name evidence="4" type="ORF">FLAT13_00999</name>
</gene>